<evidence type="ECO:0000313" key="2">
    <source>
        <dbReference type="Proteomes" id="UP000789525"/>
    </source>
</evidence>
<sequence length="359" mass="40738">MKLDFIFRPHLKRKMSAELLILLSTDFTQLLESAEDFNVLIRVGEQPKNYKEFKAHSVVLRARSSYFKSSLADQWVEREGNFYVLKKPNVLPEIFDIILNGTVSLEDIGWSRMIELLVAADELCLRQLLNYVQSHFVTNGIDWLRDNFYKKLLLEMLKCDDLQLEEVDVWNVVLKWGSSQANLSLQNEALPKDVYEEILRCQLTKDTFLISSLMPPRGIALDSNLIGSRHAALIANWIDRREKFSGACQIVPYHFNLLLRGTRDSFKEDVFHELCDNQGPTLVVAKVRDTGELIGGFNPVGWSSSGLWIETTESFIFSLGDGLDPELGQAVLSRILNTKCAIDDSPSIGPCFGVSDLVM</sequence>
<reference evidence="1" key="1">
    <citation type="submission" date="2021-06" db="EMBL/GenBank/DDBJ databases">
        <authorList>
            <person name="Kallberg Y."/>
            <person name="Tangrot J."/>
            <person name="Rosling A."/>
        </authorList>
    </citation>
    <scope>NUCLEOTIDE SEQUENCE</scope>
    <source>
        <strain evidence="1">CL356</strain>
    </source>
</reference>
<accession>A0ACA9NEF5</accession>
<dbReference type="EMBL" id="CAJVPT010018937">
    <property type="protein sequence ID" value="CAG8637999.1"/>
    <property type="molecule type" value="Genomic_DNA"/>
</dbReference>
<name>A0ACA9NEF5_9GLOM</name>
<keyword evidence="2" id="KW-1185">Reference proteome</keyword>
<proteinExistence type="predicted"/>
<evidence type="ECO:0000313" key="1">
    <source>
        <dbReference type="EMBL" id="CAG8637999.1"/>
    </source>
</evidence>
<dbReference type="Proteomes" id="UP000789525">
    <property type="component" value="Unassembled WGS sequence"/>
</dbReference>
<comment type="caution">
    <text evidence="1">The sequence shown here is derived from an EMBL/GenBank/DDBJ whole genome shotgun (WGS) entry which is preliminary data.</text>
</comment>
<gene>
    <name evidence="1" type="ORF">ACOLOM_LOCUS7850</name>
</gene>
<organism evidence="1 2">
    <name type="scientific">Acaulospora colombiana</name>
    <dbReference type="NCBI Taxonomy" id="27376"/>
    <lineage>
        <taxon>Eukaryota</taxon>
        <taxon>Fungi</taxon>
        <taxon>Fungi incertae sedis</taxon>
        <taxon>Mucoromycota</taxon>
        <taxon>Glomeromycotina</taxon>
        <taxon>Glomeromycetes</taxon>
        <taxon>Diversisporales</taxon>
        <taxon>Acaulosporaceae</taxon>
        <taxon>Acaulospora</taxon>
    </lineage>
</organism>
<protein>
    <submittedName>
        <fullName evidence="1">14896_t:CDS:1</fullName>
    </submittedName>
</protein>
<feature type="non-terminal residue" evidence="1">
    <location>
        <position position="359"/>
    </location>
</feature>